<evidence type="ECO:0000259" key="6">
    <source>
        <dbReference type="PROSITE" id="PS50931"/>
    </source>
</evidence>
<evidence type="ECO:0000256" key="2">
    <source>
        <dbReference type="ARBA" id="ARBA00023015"/>
    </source>
</evidence>
<evidence type="ECO:0000256" key="3">
    <source>
        <dbReference type="ARBA" id="ARBA00023125"/>
    </source>
</evidence>
<feature type="compositionally biased region" description="Polar residues" evidence="5">
    <location>
        <begin position="1"/>
        <end position="16"/>
    </location>
</feature>
<reference evidence="7 8" key="2">
    <citation type="submission" date="2019-09" db="EMBL/GenBank/DDBJ databases">
        <authorList>
            <person name="Jin C."/>
        </authorList>
    </citation>
    <scope>NUCLEOTIDE SEQUENCE [LARGE SCALE GENOMIC DNA]</scope>
    <source>
        <strain evidence="7 8">BN140041</strain>
    </source>
</reference>
<dbReference type="InterPro" id="IPR036390">
    <property type="entry name" value="WH_DNA-bd_sf"/>
</dbReference>
<comment type="caution">
    <text evidence="7">The sequence shown here is derived from an EMBL/GenBank/DDBJ whole genome shotgun (WGS) entry which is preliminary data.</text>
</comment>
<comment type="similarity">
    <text evidence="1">Belongs to the LysR transcriptional regulatory family.</text>
</comment>
<evidence type="ECO:0000256" key="5">
    <source>
        <dbReference type="SAM" id="MobiDB-lite"/>
    </source>
</evidence>
<dbReference type="Pfam" id="PF00126">
    <property type="entry name" value="HTH_1"/>
    <property type="match status" value="1"/>
</dbReference>
<dbReference type="GO" id="GO:0005829">
    <property type="term" value="C:cytosol"/>
    <property type="evidence" value="ECO:0007669"/>
    <property type="project" value="TreeGrafter"/>
</dbReference>
<proteinExistence type="inferred from homology"/>
<sequence>MSRTGSESLTGPSSTRALPRPDRRPSDLTLTSRRRRENGRMHREDQRSRHSPTVDAGHLSPMAISSGGDDADQAGTICSPSTRVDCTAEEIRAFVQLIASGSFTAAAQASHISQPGLSARIARLERALECQLVDRSHRPVTLTPSGQIFHAHAVGVLRALERAAAAARGVRDRSVAGRSSVHEDGRRGISP</sequence>
<dbReference type="InterPro" id="IPR036388">
    <property type="entry name" value="WH-like_DNA-bd_sf"/>
</dbReference>
<dbReference type="PANTHER" id="PTHR30419">
    <property type="entry name" value="HTH-TYPE TRANSCRIPTIONAL REGULATOR YBHD"/>
    <property type="match status" value="1"/>
</dbReference>
<feature type="region of interest" description="Disordered" evidence="5">
    <location>
        <begin position="1"/>
        <end position="76"/>
    </location>
</feature>
<feature type="compositionally biased region" description="Basic and acidic residues" evidence="5">
    <location>
        <begin position="38"/>
        <end position="48"/>
    </location>
</feature>
<dbReference type="GO" id="GO:0003677">
    <property type="term" value="F:DNA binding"/>
    <property type="evidence" value="ECO:0007669"/>
    <property type="project" value="UniProtKB-KW"/>
</dbReference>
<dbReference type="SUPFAM" id="SSF46785">
    <property type="entry name" value="Winged helix' DNA-binding domain"/>
    <property type="match status" value="1"/>
</dbReference>
<protein>
    <submittedName>
        <fullName evidence="7">LysR family transcriptional regulator</fullName>
    </submittedName>
</protein>
<dbReference type="AlphaFoldDB" id="A0A5B1M6Z0"/>
<dbReference type="GO" id="GO:0003700">
    <property type="term" value="F:DNA-binding transcription factor activity"/>
    <property type="evidence" value="ECO:0007669"/>
    <property type="project" value="InterPro"/>
</dbReference>
<feature type="region of interest" description="Disordered" evidence="5">
    <location>
        <begin position="171"/>
        <end position="191"/>
    </location>
</feature>
<name>A0A5B1M6Z0_9ACTN</name>
<dbReference type="EMBL" id="VUJW01000001">
    <property type="protein sequence ID" value="KAA1428762.1"/>
    <property type="molecule type" value="Genomic_DNA"/>
</dbReference>
<dbReference type="PRINTS" id="PR00039">
    <property type="entry name" value="HTHLYSR"/>
</dbReference>
<keyword evidence="4" id="KW-0804">Transcription</keyword>
<dbReference type="Gene3D" id="1.10.10.10">
    <property type="entry name" value="Winged helix-like DNA-binding domain superfamily/Winged helix DNA-binding domain"/>
    <property type="match status" value="1"/>
</dbReference>
<keyword evidence="8" id="KW-1185">Reference proteome</keyword>
<dbReference type="InterPro" id="IPR000847">
    <property type="entry name" value="LysR_HTH_N"/>
</dbReference>
<evidence type="ECO:0000313" key="8">
    <source>
        <dbReference type="Proteomes" id="UP000324351"/>
    </source>
</evidence>
<dbReference type="Proteomes" id="UP000324351">
    <property type="component" value="Unassembled WGS sequence"/>
</dbReference>
<evidence type="ECO:0000313" key="7">
    <source>
        <dbReference type="EMBL" id="KAA1428762.1"/>
    </source>
</evidence>
<dbReference type="InterPro" id="IPR050950">
    <property type="entry name" value="HTH-type_LysR_regulators"/>
</dbReference>
<accession>A0A5B1M6Z0</accession>
<keyword evidence="3" id="KW-0238">DNA-binding</keyword>
<reference evidence="7 8" key="1">
    <citation type="submission" date="2019-09" db="EMBL/GenBank/DDBJ databases">
        <title>Nocardioides panacisoli sp. nov., isolated from the soil of a ginseng field.</title>
        <authorList>
            <person name="Cho C."/>
        </authorList>
    </citation>
    <scope>NUCLEOTIDE SEQUENCE [LARGE SCALE GENOMIC DNA]</scope>
    <source>
        <strain evidence="7 8">BN140041</strain>
    </source>
</reference>
<dbReference type="FunFam" id="1.10.10.10:FF:000001">
    <property type="entry name" value="LysR family transcriptional regulator"/>
    <property type="match status" value="1"/>
</dbReference>
<dbReference type="PROSITE" id="PS50931">
    <property type="entry name" value="HTH_LYSR"/>
    <property type="match status" value="1"/>
</dbReference>
<dbReference type="PANTHER" id="PTHR30419:SF8">
    <property type="entry name" value="NITROGEN ASSIMILATION TRANSCRIPTIONAL ACTIVATOR-RELATED"/>
    <property type="match status" value="1"/>
</dbReference>
<evidence type="ECO:0000256" key="1">
    <source>
        <dbReference type="ARBA" id="ARBA00009437"/>
    </source>
</evidence>
<evidence type="ECO:0000256" key="4">
    <source>
        <dbReference type="ARBA" id="ARBA00023163"/>
    </source>
</evidence>
<keyword evidence="2" id="KW-0805">Transcription regulation</keyword>
<dbReference type="RefSeq" id="WP_149748385.1">
    <property type="nucleotide sequence ID" value="NZ_VUJW01000001.1"/>
</dbReference>
<organism evidence="7 8">
    <name type="scientific">Nocardioides antri</name>
    <dbReference type="NCBI Taxonomy" id="2607659"/>
    <lineage>
        <taxon>Bacteria</taxon>
        <taxon>Bacillati</taxon>
        <taxon>Actinomycetota</taxon>
        <taxon>Actinomycetes</taxon>
        <taxon>Propionibacteriales</taxon>
        <taxon>Nocardioidaceae</taxon>
        <taxon>Nocardioides</taxon>
    </lineage>
</organism>
<gene>
    <name evidence="7" type="ORF">F0U47_00635</name>
</gene>
<feature type="domain" description="HTH lysR-type" evidence="6">
    <location>
        <begin position="91"/>
        <end position="143"/>
    </location>
</feature>